<keyword evidence="1" id="KW-1133">Transmembrane helix</keyword>
<proteinExistence type="predicted"/>
<accession>A0ABY0YVF9</accession>
<sequence>MPTLVLMSTMTLMAALMAALMTALMTALVATFSPTATVTSSLISMSLAISMLAVTGLYCWRSILYCWRSILYGWNWVLWKKPNGLLLLAALDDLVEFTSVEPNATALRAIINFDALALSHYEGSIFADRTLHDLISLCGHVIEHEVAAFVSPTQ</sequence>
<evidence type="ECO:0000313" key="2">
    <source>
        <dbReference type="EMBL" id="SEE01782.1"/>
    </source>
</evidence>
<dbReference type="EMBL" id="FNRV01000002">
    <property type="protein sequence ID" value="SEE01782.1"/>
    <property type="molecule type" value="Genomic_DNA"/>
</dbReference>
<feature type="transmembrane region" description="Helical" evidence="1">
    <location>
        <begin position="12"/>
        <end position="32"/>
    </location>
</feature>
<reference evidence="2 3" key="1">
    <citation type="submission" date="2016-10" db="EMBL/GenBank/DDBJ databases">
        <authorList>
            <person name="Varghese N."/>
            <person name="Submissions S."/>
        </authorList>
    </citation>
    <scope>NUCLEOTIDE SEQUENCE [LARGE SCALE GENOMIC DNA]</scope>
    <source>
        <strain evidence="2 3">DSM 18327</strain>
    </source>
</reference>
<keyword evidence="1" id="KW-0472">Membrane</keyword>
<feature type="transmembrane region" description="Helical" evidence="1">
    <location>
        <begin position="38"/>
        <end position="60"/>
    </location>
</feature>
<organism evidence="2 3">
    <name type="scientific">Pseudomonas mohnii</name>
    <dbReference type="NCBI Taxonomy" id="395600"/>
    <lineage>
        <taxon>Bacteria</taxon>
        <taxon>Pseudomonadati</taxon>
        <taxon>Pseudomonadota</taxon>
        <taxon>Gammaproteobacteria</taxon>
        <taxon>Pseudomonadales</taxon>
        <taxon>Pseudomonadaceae</taxon>
        <taxon>Pseudomonas</taxon>
    </lineage>
</organism>
<evidence type="ECO:0000256" key="1">
    <source>
        <dbReference type="SAM" id="Phobius"/>
    </source>
</evidence>
<gene>
    <name evidence="2" type="ORF">SAMN05216205_6166</name>
</gene>
<keyword evidence="3" id="KW-1185">Reference proteome</keyword>
<name>A0ABY0YVF9_9PSED</name>
<evidence type="ECO:0000313" key="3">
    <source>
        <dbReference type="Proteomes" id="UP000199665"/>
    </source>
</evidence>
<comment type="caution">
    <text evidence="2">The sequence shown here is derived from an EMBL/GenBank/DDBJ whole genome shotgun (WGS) entry which is preliminary data.</text>
</comment>
<protein>
    <submittedName>
        <fullName evidence="2">Uncharacterized protein</fullName>
    </submittedName>
</protein>
<keyword evidence="1" id="KW-0812">Transmembrane</keyword>
<dbReference type="Proteomes" id="UP000199665">
    <property type="component" value="Unassembled WGS sequence"/>
</dbReference>